<keyword evidence="2" id="KW-1185">Reference proteome</keyword>
<dbReference type="OrthoDB" id="4252048at2"/>
<gene>
    <name evidence="1" type="ORF">FB458_1582</name>
</gene>
<proteinExistence type="predicted"/>
<reference evidence="1 2" key="1">
    <citation type="submission" date="2019-06" db="EMBL/GenBank/DDBJ databases">
        <title>Sequencing the genomes of 1000 actinobacteria strains.</title>
        <authorList>
            <person name="Klenk H.-P."/>
        </authorList>
    </citation>
    <scope>NUCLEOTIDE SEQUENCE [LARGE SCALE GENOMIC DNA]</scope>
    <source>
        <strain evidence="1 2">DSM 18607</strain>
    </source>
</reference>
<dbReference type="EMBL" id="VFMN01000001">
    <property type="protein sequence ID" value="TQJ08492.1"/>
    <property type="molecule type" value="Genomic_DNA"/>
</dbReference>
<evidence type="ECO:0000313" key="1">
    <source>
        <dbReference type="EMBL" id="TQJ08492.1"/>
    </source>
</evidence>
<protein>
    <submittedName>
        <fullName evidence="1">Uncharacterized protein</fullName>
    </submittedName>
</protein>
<accession>A0A542DZH5</accession>
<sequence>MAGAGWIAGCTTSSPPAATATTSVSAQQVVASLGAVPIPTPGTEQAPATARPGHPAVLAMGDRVVVVQKSGATVLAEALGPQQDTMNPIIPTPGKPPPSTPATIQLQVKDTGRTPVTLHTADLVSRDDTGATIRLTPVGASSVTVAPGRQATVTVRGTFQSSSAQVTWSPDGVPLAVWDFTIELD</sequence>
<dbReference type="RefSeq" id="WP_141848006.1">
    <property type="nucleotide sequence ID" value="NZ_BAAAPR010000004.1"/>
</dbReference>
<dbReference type="AlphaFoldDB" id="A0A542DZH5"/>
<comment type="caution">
    <text evidence="1">The sequence shown here is derived from an EMBL/GenBank/DDBJ whole genome shotgun (WGS) entry which is preliminary data.</text>
</comment>
<name>A0A542DZH5_9MICO</name>
<evidence type="ECO:0000313" key="2">
    <source>
        <dbReference type="Proteomes" id="UP000317893"/>
    </source>
</evidence>
<organism evidence="1 2">
    <name type="scientific">Lapillicoccus jejuensis</name>
    <dbReference type="NCBI Taxonomy" id="402171"/>
    <lineage>
        <taxon>Bacteria</taxon>
        <taxon>Bacillati</taxon>
        <taxon>Actinomycetota</taxon>
        <taxon>Actinomycetes</taxon>
        <taxon>Micrococcales</taxon>
        <taxon>Intrasporangiaceae</taxon>
        <taxon>Lapillicoccus</taxon>
    </lineage>
</organism>
<dbReference type="Proteomes" id="UP000317893">
    <property type="component" value="Unassembled WGS sequence"/>
</dbReference>